<dbReference type="PROSITE" id="PS51257">
    <property type="entry name" value="PROKAR_LIPOPROTEIN"/>
    <property type="match status" value="1"/>
</dbReference>
<proteinExistence type="predicted"/>
<dbReference type="AlphaFoldDB" id="A0A848KGB1"/>
<reference evidence="2 3" key="1">
    <citation type="submission" date="2019-05" db="EMBL/GenBank/DDBJ databases">
        <authorList>
            <person name="Lee S.D."/>
        </authorList>
    </citation>
    <scope>NUCLEOTIDE SEQUENCE [LARGE SCALE GENOMIC DNA]</scope>
    <source>
        <strain evidence="2 3">YC2-7</strain>
    </source>
</reference>
<sequence>MVTPAARSLVAVAITVLTILGLAGCTADTIKGTAVAADKSGTASNEPDLGGTRWRTNESNQNIQIFFLRADGYVDYKTKTPGETDFRSYSGDEDNSTWTLSGTKLTLEINDAYAIYTATVKGNKLVDGAAHNVAGAKWTWTAAKQ</sequence>
<protein>
    <recommendedName>
        <fullName evidence="1">Lipocalin-like domain-containing protein</fullName>
    </recommendedName>
</protein>
<reference evidence="2 3" key="2">
    <citation type="submission" date="2020-06" db="EMBL/GenBank/DDBJ databases">
        <title>Antribacter stalactiti gen. nov., sp. nov., a new member of the family Nacardiaceae isolated from a cave.</title>
        <authorList>
            <person name="Kim I.S."/>
        </authorList>
    </citation>
    <scope>NUCLEOTIDE SEQUENCE [LARGE SCALE GENOMIC DNA]</scope>
    <source>
        <strain evidence="2 3">YC2-7</strain>
    </source>
</reference>
<dbReference type="Pfam" id="PF13648">
    <property type="entry name" value="Lipocalin_4"/>
    <property type="match status" value="1"/>
</dbReference>
<evidence type="ECO:0000313" key="2">
    <source>
        <dbReference type="EMBL" id="NMN95250.1"/>
    </source>
</evidence>
<gene>
    <name evidence="2" type="ORF">FGL95_09425</name>
</gene>
<organism evidence="2 3">
    <name type="scientific">Antrihabitans stalactiti</name>
    <dbReference type="NCBI Taxonomy" id="2584121"/>
    <lineage>
        <taxon>Bacteria</taxon>
        <taxon>Bacillati</taxon>
        <taxon>Actinomycetota</taxon>
        <taxon>Actinomycetes</taxon>
        <taxon>Mycobacteriales</taxon>
        <taxon>Nocardiaceae</taxon>
        <taxon>Antrihabitans</taxon>
    </lineage>
</organism>
<evidence type="ECO:0000259" key="1">
    <source>
        <dbReference type="Pfam" id="PF13648"/>
    </source>
</evidence>
<dbReference type="InterPro" id="IPR024311">
    <property type="entry name" value="Lipocalin-like"/>
</dbReference>
<name>A0A848KGB1_9NOCA</name>
<dbReference type="RefSeq" id="WP_169586004.1">
    <property type="nucleotide sequence ID" value="NZ_VCQU01000003.1"/>
</dbReference>
<accession>A0A848KGB1</accession>
<feature type="domain" description="Lipocalin-like" evidence="1">
    <location>
        <begin position="56"/>
        <end position="126"/>
    </location>
</feature>
<evidence type="ECO:0000313" key="3">
    <source>
        <dbReference type="Proteomes" id="UP000535543"/>
    </source>
</evidence>
<dbReference type="EMBL" id="VCQU01000003">
    <property type="protein sequence ID" value="NMN95250.1"/>
    <property type="molecule type" value="Genomic_DNA"/>
</dbReference>
<comment type="caution">
    <text evidence="2">The sequence shown here is derived from an EMBL/GenBank/DDBJ whole genome shotgun (WGS) entry which is preliminary data.</text>
</comment>
<dbReference type="Proteomes" id="UP000535543">
    <property type="component" value="Unassembled WGS sequence"/>
</dbReference>
<keyword evidence="3" id="KW-1185">Reference proteome</keyword>